<protein>
    <submittedName>
        <fullName evidence="1">Uncharacterized protein</fullName>
    </submittedName>
</protein>
<dbReference type="EMBL" id="CM042064">
    <property type="protein sequence ID" value="KAI3665073.1"/>
    <property type="molecule type" value="Genomic_DNA"/>
</dbReference>
<reference evidence="2" key="1">
    <citation type="journal article" date="2022" name="Mol. Ecol. Resour.">
        <title>The genomes of chicory, endive, great burdock and yacon provide insights into Asteraceae palaeo-polyploidization history and plant inulin production.</title>
        <authorList>
            <person name="Fan W."/>
            <person name="Wang S."/>
            <person name="Wang H."/>
            <person name="Wang A."/>
            <person name="Jiang F."/>
            <person name="Liu H."/>
            <person name="Zhao H."/>
            <person name="Xu D."/>
            <person name="Zhang Y."/>
        </authorList>
    </citation>
    <scope>NUCLEOTIDE SEQUENCE [LARGE SCALE GENOMIC DNA]</scope>
    <source>
        <strain evidence="2">cv. Niubang</strain>
    </source>
</reference>
<accession>A0ACB8XE49</accession>
<organism evidence="1 2">
    <name type="scientific">Arctium lappa</name>
    <name type="common">Greater burdock</name>
    <name type="synonym">Lappa major</name>
    <dbReference type="NCBI Taxonomy" id="4217"/>
    <lineage>
        <taxon>Eukaryota</taxon>
        <taxon>Viridiplantae</taxon>
        <taxon>Streptophyta</taxon>
        <taxon>Embryophyta</taxon>
        <taxon>Tracheophyta</taxon>
        <taxon>Spermatophyta</taxon>
        <taxon>Magnoliopsida</taxon>
        <taxon>eudicotyledons</taxon>
        <taxon>Gunneridae</taxon>
        <taxon>Pentapetalae</taxon>
        <taxon>asterids</taxon>
        <taxon>campanulids</taxon>
        <taxon>Asterales</taxon>
        <taxon>Asteraceae</taxon>
        <taxon>Carduoideae</taxon>
        <taxon>Cardueae</taxon>
        <taxon>Arctiinae</taxon>
        <taxon>Arctium</taxon>
    </lineage>
</organism>
<evidence type="ECO:0000313" key="2">
    <source>
        <dbReference type="Proteomes" id="UP001055879"/>
    </source>
</evidence>
<keyword evidence="2" id="KW-1185">Reference proteome</keyword>
<gene>
    <name evidence="1" type="ORF">L6452_43690</name>
</gene>
<evidence type="ECO:0000313" key="1">
    <source>
        <dbReference type="EMBL" id="KAI3665073.1"/>
    </source>
</evidence>
<sequence length="106" mass="11052">MIPFDSDQFQSANTSLFSSLQLGLMASATLLIENGPVQGSPRGGDIVGALVHLCIVVEMSLVVIVGVVVVVVEENLILEAWVNDEPLSTTKNGFGGMGGHVVSGDR</sequence>
<reference evidence="1 2" key="2">
    <citation type="journal article" date="2022" name="Mol. Ecol. Resour.">
        <title>The genomes of chicory, endive, great burdock and yacon provide insights into Asteraceae paleo-polyploidization history and plant inulin production.</title>
        <authorList>
            <person name="Fan W."/>
            <person name="Wang S."/>
            <person name="Wang H."/>
            <person name="Wang A."/>
            <person name="Jiang F."/>
            <person name="Liu H."/>
            <person name="Zhao H."/>
            <person name="Xu D."/>
            <person name="Zhang Y."/>
        </authorList>
    </citation>
    <scope>NUCLEOTIDE SEQUENCE [LARGE SCALE GENOMIC DNA]</scope>
    <source>
        <strain evidence="2">cv. Niubang</strain>
    </source>
</reference>
<dbReference type="Proteomes" id="UP001055879">
    <property type="component" value="Linkage Group LG18"/>
</dbReference>
<name>A0ACB8XE49_ARCLA</name>
<proteinExistence type="predicted"/>
<comment type="caution">
    <text evidence="1">The sequence shown here is derived from an EMBL/GenBank/DDBJ whole genome shotgun (WGS) entry which is preliminary data.</text>
</comment>